<protein>
    <submittedName>
        <fullName evidence="1">S ribonuclease</fullName>
    </submittedName>
</protein>
<dbReference type="EMBL" id="SMOL01000162">
    <property type="protein sequence ID" value="KAB2623884.1"/>
    <property type="molecule type" value="Genomic_DNA"/>
</dbReference>
<sequence length="65" mass="7007">MDLGWFGGAARVVGRCMKVWKVAGRVKMAAAQREVAGMEGYARVGWFLGDECGLGDQCGFYNGSE</sequence>
<gene>
    <name evidence="1" type="ORF">D8674_037837</name>
</gene>
<comment type="caution">
    <text evidence="1">The sequence shown here is derived from an EMBL/GenBank/DDBJ whole genome shotgun (WGS) entry which is preliminary data.</text>
</comment>
<accession>A0A5N5HKT5</accession>
<proteinExistence type="predicted"/>
<organism evidence="1 2">
    <name type="scientific">Pyrus ussuriensis x Pyrus communis</name>
    <dbReference type="NCBI Taxonomy" id="2448454"/>
    <lineage>
        <taxon>Eukaryota</taxon>
        <taxon>Viridiplantae</taxon>
        <taxon>Streptophyta</taxon>
        <taxon>Embryophyta</taxon>
        <taxon>Tracheophyta</taxon>
        <taxon>Spermatophyta</taxon>
        <taxon>Magnoliopsida</taxon>
        <taxon>eudicotyledons</taxon>
        <taxon>Gunneridae</taxon>
        <taxon>Pentapetalae</taxon>
        <taxon>rosids</taxon>
        <taxon>fabids</taxon>
        <taxon>Rosales</taxon>
        <taxon>Rosaceae</taxon>
        <taxon>Amygdaloideae</taxon>
        <taxon>Maleae</taxon>
        <taxon>Pyrus</taxon>
    </lineage>
</organism>
<evidence type="ECO:0000313" key="1">
    <source>
        <dbReference type="EMBL" id="KAB2623884.1"/>
    </source>
</evidence>
<reference evidence="1 2" key="1">
    <citation type="submission" date="2019-09" db="EMBL/GenBank/DDBJ databases">
        <authorList>
            <person name="Ou C."/>
        </authorList>
    </citation>
    <scope>NUCLEOTIDE SEQUENCE [LARGE SCALE GENOMIC DNA]</scope>
    <source>
        <strain evidence="1">S2</strain>
        <tissue evidence="1">Leaf</tissue>
    </source>
</reference>
<reference evidence="1 2" key="2">
    <citation type="submission" date="2019-11" db="EMBL/GenBank/DDBJ databases">
        <title>A de novo genome assembly of a pear dwarfing rootstock.</title>
        <authorList>
            <person name="Wang F."/>
            <person name="Wang J."/>
            <person name="Li S."/>
            <person name="Zhang Y."/>
            <person name="Fang M."/>
            <person name="Ma L."/>
            <person name="Zhao Y."/>
            <person name="Jiang S."/>
        </authorList>
    </citation>
    <scope>NUCLEOTIDE SEQUENCE [LARGE SCALE GENOMIC DNA]</scope>
    <source>
        <strain evidence="1">S2</strain>
        <tissue evidence="1">Leaf</tissue>
    </source>
</reference>
<dbReference type="Proteomes" id="UP000327157">
    <property type="component" value="Unassembled WGS sequence"/>
</dbReference>
<evidence type="ECO:0000313" key="2">
    <source>
        <dbReference type="Proteomes" id="UP000327157"/>
    </source>
</evidence>
<keyword evidence="2" id="KW-1185">Reference proteome</keyword>
<dbReference type="AlphaFoldDB" id="A0A5N5HKT5"/>
<name>A0A5N5HKT5_9ROSA</name>